<gene>
    <name evidence="2" type="ORF">Dacsa_3357</name>
</gene>
<dbReference type="KEGG" id="dsl:Dacsa_3357"/>
<dbReference type="HOGENOM" id="CLU_189984_0_0_3"/>
<keyword evidence="3" id="KW-1185">Reference proteome</keyword>
<dbReference type="eggNOG" id="ENOG502ZIRE">
    <property type="taxonomic scope" value="Bacteria"/>
</dbReference>
<dbReference type="AlphaFoldDB" id="K9YY36"/>
<proteinExistence type="predicted"/>
<evidence type="ECO:0000313" key="2">
    <source>
        <dbReference type="EMBL" id="AFZ51861.1"/>
    </source>
</evidence>
<sequence>MDSSSGLSSRSSAPKHDRNQWASLIGGAIALITLTLPPLIITHYSANNALDTLLEVSTEKPSD</sequence>
<reference evidence="2" key="1">
    <citation type="submission" date="2012-04" db="EMBL/GenBank/DDBJ databases">
        <title>Finished genome of Dactylococcopsis salina PCC 8305.</title>
        <authorList>
            <consortium name="US DOE Joint Genome Institute"/>
            <person name="Gugger M."/>
            <person name="Coursin T."/>
            <person name="Rippka R."/>
            <person name="Tandeau De Marsac N."/>
            <person name="Huntemann M."/>
            <person name="Wei C.-L."/>
            <person name="Han J."/>
            <person name="Detter J.C."/>
            <person name="Han C."/>
            <person name="Tapia R."/>
            <person name="Daligault H."/>
            <person name="Chen A."/>
            <person name="Krypides N."/>
            <person name="Mavromatis K."/>
            <person name="Markowitz V."/>
            <person name="Szeto E."/>
            <person name="Ivanova N."/>
            <person name="Ovchinnikova G."/>
            <person name="Pagani I."/>
            <person name="Pati A."/>
            <person name="Goodwin L."/>
            <person name="Peters L."/>
            <person name="Pitluck S."/>
            <person name="Woyke T."/>
            <person name="Kerfeld C."/>
        </authorList>
    </citation>
    <scope>NUCLEOTIDE SEQUENCE [LARGE SCALE GENOMIC DNA]</scope>
    <source>
        <strain evidence="2">PCC 8305</strain>
    </source>
</reference>
<dbReference type="Proteomes" id="UP000010482">
    <property type="component" value="Chromosome"/>
</dbReference>
<keyword evidence="1" id="KW-0472">Membrane</keyword>
<keyword evidence="1" id="KW-1133">Transmembrane helix</keyword>
<feature type="transmembrane region" description="Helical" evidence="1">
    <location>
        <begin position="21"/>
        <end position="41"/>
    </location>
</feature>
<dbReference type="EMBL" id="CP003944">
    <property type="protein sequence ID" value="AFZ51861.1"/>
    <property type="molecule type" value="Genomic_DNA"/>
</dbReference>
<keyword evidence="1" id="KW-0812">Transmembrane</keyword>
<accession>K9YY36</accession>
<evidence type="ECO:0000256" key="1">
    <source>
        <dbReference type="SAM" id="Phobius"/>
    </source>
</evidence>
<name>K9YY36_DACS8</name>
<evidence type="ECO:0000313" key="3">
    <source>
        <dbReference type="Proteomes" id="UP000010482"/>
    </source>
</evidence>
<protein>
    <submittedName>
        <fullName evidence="2">Uncharacterized protein</fullName>
    </submittedName>
</protein>
<organism evidence="2 3">
    <name type="scientific">Dactylococcopsis salina (strain PCC 8305)</name>
    <name type="common">Myxobactron salinum</name>
    <dbReference type="NCBI Taxonomy" id="13035"/>
    <lineage>
        <taxon>Bacteria</taxon>
        <taxon>Bacillati</taxon>
        <taxon>Cyanobacteriota</taxon>
        <taxon>Cyanophyceae</taxon>
        <taxon>Nodosilineales</taxon>
        <taxon>Cymatolegaceae</taxon>
        <taxon>Dactylococcopsis</taxon>
    </lineage>
</organism>